<comment type="caution">
    <text evidence="3">The sequence shown here is derived from an EMBL/GenBank/DDBJ whole genome shotgun (WGS) entry which is preliminary data.</text>
</comment>
<gene>
    <name evidence="3" type="ORF">MWN34_13065</name>
</gene>
<dbReference type="PANTHER" id="PTHR12192:SF2">
    <property type="entry name" value="GLUTATHIONE-SPECIFIC GAMMA-GLUTAMYLCYCLOTRANSFERASE 2"/>
    <property type="match status" value="1"/>
</dbReference>
<name>A0ABT0DD09_9HYPH</name>
<dbReference type="CDD" id="cd06661">
    <property type="entry name" value="GGCT_like"/>
    <property type="match status" value="1"/>
</dbReference>
<evidence type="ECO:0000256" key="2">
    <source>
        <dbReference type="ARBA" id="ARBA00023239"/>
    </source>
</evidence>
<dbReference type="Gene3D" id="3.10.490.10">
    <property type="entry name" value="Gamma-glutamyl cyclotransferase-like"/>
    <property type="match status" value="1"/>
</dbReference>
<dbReference type="EMBL" id="JALKCH010000008">
    <property type="protein sequence ID" value="MCK0197838.1"/>
    <property type="molecule type" value="Genomic_DNA"/>
</dbReference>
<keyword evidence="4" id="KW-1185">Reference proteome</keyword>
<evidence type="ECO:0000256" key="1">
    <source>
        <dbReference type="ARBA" id="ARBA00012344"/>
    </source>
</evidence>
<proteinExistence type="predicted"/>
<dbReference type="SUPFAM" id="SSF110857">
    <property type="entry name" value="Gamma-glutamyl cyclotransferase-like"/>
    <property type="match status" value="1"/>
</dbReference>
<dbReference type="PANTHER" id="PTHR12192">
    <property type="entry name" value="CATION TRANSPORT PROTEIN CHAC-RELATED"/>
    <property type="match status" value="1"/>
</dbReference>
<dbReference type="EC" id="4.3.2.7" evidence="1"/>
<dbReference type="Pfam" id="PF04752">
    <property type="entry name" value="ChaC"/>
    <property type="match status" value="1"/>
</dbReference>
<dbReference type="Proteomes" id="UP001203284">
    <property type="component" value="Unassembled WGS sequence"/>
</dbReference>
<sequence length="185" mass="20612">MTATDAPPSLAPPAHDLWVFGYGSLMWKPGFDFEERAPARLIGAHRSLCVLSVHWRGTPEQPGLVLGLDRGGACLGVAFRVAAAKAAEVTDYLREREQVTNIYREATRQVWLKDGSARQVPALVFLVDRGHTQYAGALDREKRLELVRRGHGHGGPNPDYVRATRDHLTELGIRDPELDWIAERL</sequence>
<dbReference type="InterPro" id="IPR006840">
    <property type="entry name" value="ChaC"/>
</dbReference>
<evidence type="ECO:0000313" key="3">
    <source>
        <dbReference type="EMBL" id="MCK0197838.1"/>
    </source>
</evidence>
<dbReference type="InterPro" id="IPR013024">
    <property type="entry name" value="GGCT-like"/>
</dbReference>
<dbReference type="RefSeq" id="WP_247029742.1">
    <property type="nucleotide sequence ID" value="NZ_JALKCH010000008.1"/>
</dbReference>
<reference evidence="3 4" key="1">
    <citation type="submission" date="2022-04" db="EMBL/GenBank/DDBJ databases">
        <authorList>
            <person name="Grouzdev D.S."/>
            <person name="Pantiukh K.S."/>
            <person name="Krutkina M.S."/>
        </authorList>
    </citation>
    <scope>NUCLEOTIDE SEQUENCE [LARGE SCALE GENOMIC DNA]</scope>
    <source>
        <strain evidence="3 4">6x-1</strain>
    </source>
</reference>
<accession>A0ABT0DD09</accession>
<keyword evidence="2" id="KW-0456">Lyase</keyword>
<evidence type="ECO:0000313" key="4">
    <source>
        <dbReference type="Proteomes" id="UP001203284"/>
    </source>
</evidence>
<dbReference type="InterPro" id="IPR036568">
    <property type="entry name" value="GGCT-like_sf"/>
</dbReference>
<organism evidence="3 4">
    <name type="scientific">Ancylobacter crimeensis</name>
    <dbReference type="NCBI Taxonomy" id="2579147"/>
    <lineage>
        <taxon>Bacteria</taxon>
        <taxon>Pseudomonadati</taxon>
        <taxon>Pseudomonadota</taxon>
        <taxon>Alphaproteobacteria</taxon>
        <taxon>Hyphomicrobiales</taxon>
        <taxon>Xanthobacteraceae</taxon>
        <taxon>Ancylobacter</taxon>
    </lineage>
</organism>
<protein>
    <recommendedName>
        <fullName evidence="1">glutathione-specific gamma-glutamylcyclotransferase</fullName>
        <ecNumber evidence="1">4.3.2.7</ecNumber>
    </recommendedName>
</protein>